<dbReference type="EMBL" id="BKCJ010009877">
    <property type="protein sequence ID" value="GEU89045.1"/>
    <property type="molecule type" value="Genomic_DNA"/>
</dbReference>
<feature type="non-terminal residue" evidence="2">
    <location>
        <position position="1"/>
    </location>
</feature>
<accession>A0A6L2NWM7</accession>
<evidence type="ECO:0000313" key="2">
    <source>
        <dbReference type="EMBL" id="GEU89045.1"/>
    </source>
</evidence>
<sequence length="130" mass="14714">KGDILLVQIYVDDIIFGATNKDLCKSFGKLMKDKFQMSSMEELTFFLGLQDPDGEDVDVHTYRSMIGSLMYLTSSKPDIMFAPTQTVTMLVQAWTEYLQLKDVNSLDADWSLGSAKSKQLLPLHPQRLNT</sequence>
<reference evidence="2" key="1">
    <citation type="journal article" date="2019" name="Sci. Rep.">
        <title>Draft genome of Tanacetum cinerariifolium, the natural source of mosquito coil.</title>
        <authorList>
            <person name="Yamashiro T."/>
            <person name="Shiraishi A."/>
            <person name="Satake H."/>
            <person name="Nakayama K."/>
        </authorList>
    </citation>
    <scope>NUCLEOTIDE SEQUENCE</scope>
</reference>
<gene>
    <name evidence="2" type="ORF">Tci_061023</name>
</gene>
<comment type="caution">
    <text evidence="2">The sequence shown here is derived from an EMBL/GenBank/DDBJ whole genome shotgun (WGS) entry which is preliminary data.</text>
</comment>
<organism evidence="2">
    <name type="scientific">Tanacetum cinerariifolium</name>
    <name type="common">Dalmatian daisy</name>
    <name type="synonym">Chrysanthemum cinerariifolium</name>
    <dbReference type="NCBI Taxonomy" id="118510"/>
    <lineage>
        <taxon>Eukaryota</taxon>
        <taxon>Viridiplantae</taxon>
        <taxon>Streptophyta</taxon>
        <taxon>Embryophyta</taxon>
        <taxon>Tracheophyta</taxon>
        <taxon>Spermatophyta</taxon>
        <taxon>Magnoliopsida</taxon>
        <taxon>eudicotyledons</taxon>
        <taxon>Gunneridae</taxon>
        <taxon>Pentapetalae</taxon>
        <taxon>asterids</taxon>
        <taxon>campanulids</taxon>
        <taxon>Asterales</taxon>
        <taxon>Asteraceae</taxon>
        <taxon>Asteroideae</taxon>
        <taxon>Anthemideae</taxon>
        <taxon>Anthemidinae</taxon>
        <taxon>Tanacetum</taxon>
    </lineage>
</organism>
<evidence type="ECO:0000259" key="1">
    <source>
        <dbReference type="Pfam" id="PF07727"/>
    </source>
</evidence>
<dbReference type="InterPro" id="IPR013103">
    <property type="entry name" value="RVT_2"/>
</dbReference>
<dbReference type="Pfam" id="PF07727">
    <property type="entry name" value="RVT_2"/>
    <property type="match status" value="1"/>
</dbReference>
<protein>
    <recommendedName>
        <fullName evidence="1">Reverse transcriptase Ty1/copia-type domain-containing protein</fullName>
    </recommendedName>
</protein>
<name>A0A6L2NWM7_TANCI</name>
<dbReference type="AlphaFoldDB" id="A0A6L2NWM7"/>
<feature type="domain" description="Reverse transcriptase Ty1/copia-type" evidence="1">
    <location>
        <begin position="5"/>
        <end position="74"/>
    </location>
</feature>
<proteinExistence type="predicted"/>